<name>A0A511QKL4_9VIBR</name>
<evidence type="ECO:0000313" key="7">
    <source>
        <dbReference type="Proteomes" id="UP000321113"/>
    </source>
</evidence>
<evidence type="ECO:0000256" key="1">
    <source>
        <dbReference type="ARBA" id="ARBA00022741"/>
    </source>
</evidence>
<dbReference type="InterPro" id="IPR018973">
    <property type="entry name" value="MZB"/>
</dbReference>
<evidence type="ECO:0000256" key="2">
    <source>
        <dbReference type="ARBA" id="ARBA00022840"/>
    </source>
</evidence>
<dbReference type="InterPro" id="IPR014001">
    <property type="entry name" value="Helicase_ATP-bd"/>
</dbReference>
<dbReference type="SMART" id="SM00487">
    <property type="entry name" value="DEXDc"/>
    <property type="match status" value="1"/>
</dbReference>
<keyword evidence="6" id="KW-0378">Hydrolase</keyword>
<dbReference type="PROSITE" id="PS51192">
    <property type="entry name" value="HELICASE_ATP_BIND_1"/>
    <property type="match status" value="1"/>
</dbReference>
<reference evidence="6 7" key="1">
    <citation type="submission" date="2019-07" db="EMBL/GenBank/DDBJ databases">
        <title>Whole genome shotgun sequence of Vibrio superstes NBRC 103154.</title>
        <authorList>
            <person name="Hosoyama A."/>
            <person name="Uohara A."/>
            <person name="Ohji S."/>
            <person name="Ichikawa N."/>
        </authorList>
    </citation>
    <scope>NUCLEOTIDE SEQUENCE [LARGE SCALE GENOMIC DNA]</scope>
    <source>
        <strain evidence="6 7">NBRC 103154</strain>
    </source>
</reference>
<dbReference type="EMBL" id="BJXK01000001">
    <property type="protein sequence ID" value="GEM77839.1"/>
    <property type="molecule type" value="Genomic_DNA"/>
</dbReference>
<dbReference type="Pfam" id="PF00271">
    <property type="entry name" value="Helicase_C"/>
    <property type="match status" value="1"/>
</dbReference>
<sequence>MNRYFSSLVEQSINRSQEATLGVLGVANSSLREHLKQVMSAESGEPQSFMAPPLFEHTFGWEFAEPNMKNLKGGLLNSAVVDSLDDKSNGRYRFGTEFHPFKHQLTAWKTLLDEKPKSVVVTSGTGSGKTECFMVPVINDLYEEYAQTQQSLVGVRALFLYPLNALINSQQERLDAWTQHFGSNLRYCLYNGNTENSENKMRSAQKKRPNEVLSRELLRKEPAPILVTNGTMLEYMLVRQVDSPIIEQSRAQKSLRWIVLDEAHTYVGSQAAELSLQLRRVLQAFGVEAKDVRFVATSATIAGDEAAGQLQTYLANLAGVETDQVKVIGGRRVIPKLDFVEKKSLSLEEAESIEPKGTEVKKGKYDPDVAPERFKALCAHPVALKIREIIVDSDKPLTLKDIAQQVSITLNGEVISQQKLLRWIDVLTGTKPDASSEAFLKVRAHFFQRMTNGLFACIDKDCGCKKNTALEQGWSFGMVYATHRQKCDCGAPVLELSFCIECNEPHLLARDNKGKLGQWNGSAGDEFSLQHESGEDENQQIQDAEENSNTPKIFGSRLDEEGHFGSMIISPEGNLGSLNGEGYALTHDMSGQSHCCNCGFSGFSGSMPLRRAMLGAPFYIANVVPTLLEYCPDFEGESNHVGPQSLPARGRRLITFTDSRQGTARLSVRMQQEAERSKLRGAVVEVLKNKQLDSMANQEVVNEGISPSELREKAAGLRGLGMASMDEAAEQLERQADALESGAMAFKPVSVSWVEMINELARKSDFKGAMKLYNQYLSPEVFKDSDGSLKLADMLLFREFSRRPKRQNSSETQGLITVSYQGIETLTRCPEKWELHGLLLEDWKDFIKVALDFYVRENNFMRMEDEGWIKWIGGHFSAKALRNPESDEKDEWRIKRWPQIKGSQLQRLAKLLSLGTGLDASSSHGQDIINGWLRDAWKVLTVDARVLTNDGNQYALDRHKMDFSLLEKAYVCPITNKLIDRTFKGFTPYLPRKVEDPKLYICTEVPYPHIWEYDISQLDYEEGLKSLRSQAAQDDAIQKLRSTNLWTDVNDRALEGGFYYRTAEHSAQQSADRLNDYEDMFKQGKINVLNCSTTMEMGVDIGGISAVVMNNVPPHPANYLQRAGRAGRSKESRAISYTLCKGNPHDQRVFDNPKWPFVTQIPAPYVAFNSERLVQRHVNSLLFSLFLNRHVGTTNKEKTKLNLEWFYLPEQDSVCDRLLDWLGSDALQWSKSLESLVKGTALNDHTCETLCDISADTIRQLRDRWFEEYRYLTKQLTSALSDSPYEYRINKELYRLKNEFVLRELASKSFLPGYGFPTDVVNFDNNNIQDFIREKQNNKTPKSDRIDNVSRSRGLPSRNLAVAIREYAPGSEIVLDGRVFTSGGVSLHWQNVHADTNEAQKFDLAWRCDSCGHTGYETQASVMADLNCSNPECAKPIKQKHIRRVLQPTGFVTDFYATPTNNIAMQKFIPVEPAWVSAGNAARVSLPNDKIGYMLSNTEGTVFNHTSGENGTGYALCMTCGRAESMDKNGHFPKILNPTKPHRPLKAPQRDKKGDDSVECDGSPTLMESIHLGAHTKTDVFELSLKNPVSNEYIADDADGRVVATTLAVALRAALAEQLGISTSELGYALRPAIVSEGEVALVIQLFDTISGGAGFASSAHLHVESLLRKMVRNLECQSCETACGDCLLQSDTRRDSDSLDRQAAKDWLGDGFINFVGLPEDVQLLAGGYYQPSSIDQAVRHWINQGATSVLFQLPNDFNNWDLLNPKFRNSLVTYLAKDNVDVTIVLPNVELDSETEIELIALQNLGVNFALCQSQTELNSNIAVQLKTRSNIVSLATDTYENSTPGVGWLNAGGLVVESVQLNLIDTKPKLFEVSTAKQSAKNGEWEITTQLNGKLTGFGERFWMHLFKNDGDELLKLLSNDPVVEVAYSDRYQQSPASLLLITQVLGSLCNVLSAKPVLKVATLFNEKERSGQFLHQDWLYQDDHFAVFKTWIEHKAKVEPVLTVVDSRADIAHRRLLTLTLASGQKIHFKLDQGMGYWRLFEPQSNFQSIKFGFELDPVHQLAQLQKLEKGIAVRNSEDWSTDISYSIQE</sequence>
<keyword evidence="7" id="KW-1185">Reference proteome</keyword>
<feature type="compositionally biased region" description="Acidic residues" evidence="3">
    <location>
        <begin position="534"/>
        <end position="546"/>
    </location>
</feature>
<dbReference type="Pfam" id="PF09369">
    <property type="entry name" value="MZB"/>
    <property type="match status" value="1"/>
</dbReference>
<dbReference type="SUPFAM" id="SSF52540">
    <property type="entry name" value="P-loop containing nucleoside triphosphate hydrolases"/>
    <property type="match status" value="2"/>
</dbReference>
<dbReference type="PANTHER" id="PTHR47957">
    <property type="entry name" value="ATP-DEPENDENT HELICASE HRQ1"/>
    <property type="match status" value="1"/>
</dbReference>
<dbReference type="GO" id="GO:0003676">
    <property type="term" value="F:nucleic acid binding"/>
    <property type="evidence" value="ECO:0007669"/>
    <property type="project" value="InterPro"/>
</dbReference>
<dbReference type="InterPro" id="IPR027417">
    <property type="entry name" value="P-loop_NTPase"/>
</dbReference>
<keyword evidence="2" id="KW-0067">ATP-binding</keyword>
<keyword evidence="6" id="KW-0347">Helicase</keyword>
<organism evidence="6 7">
    <name type="scientific">Vibrio superstes NBRC 103154</name>
    <dbReference type="NCBI Taxonomy" id="1219062"/>
    <lineage>
        <taxon>Bacteria</taxon>
        <taxon>Pseudomonadati</taxon>
        <taxon>Pseudomonadota</taxon>
        <taxon>Gammaproteobacteria</taxon>
        <taxon>Vibrionales</taxon>
        <taxon>Vibrionaceae</taxon>
        <taxon>Vibrio</taxon>
    </lineage>
</organism>
<dbReference type="GO" id="GO:0006289">
    <property type="term" value="P:nucleotide-excision repair"/>
    <property type="evidence" value="ECO:0007669"/>
    <property type="project" value="TreeGrafter"/>
</dbReference>
<protein>
    <submittedName>
        <fullName evidence="6">DEAD/DEAH box helicase</fullName>
    </submittedName>
</protein>
<feature type="domain" description="Helicase ATP-binding" evidence="4">
    <location>
        <begin position="110"/>
        <end position="301"/>
    </location>
</feature>
<feature type="region of interest" description="Disordered" evidence="3">
    <location>
        <begin position="1535"/>
        <end position="1559"/>
    </location>
</feature>
<dbReference type="PANTHER" id="PTHR47957:SF3">
    <property type="entry name" value="ATP-DEPENDENT HELICASE HRQ1"/>
    <property type="match status" value="1"/>
</dbReference>
<accession>A0A511QKL4</accession>
<evidence type="ECO:0000259" key="4">
    <source>
        <dbReference type="PROSITE" id="PS51192"/>
    </source>
</evidence>
<dbReference type="InterPro" id="IPR001650">
    <property type="entry name" value="Helicase_C-like"/>
</dbReference>
<dbReference type="RefSeq" id="WP_119008972.1">
    <property type="nucleotide sequence ID" value="NZ_BJXK01000001.1"/>
</dbReference>
<dbReference type="GO" id="GO:0043138">
    <property type="term" value="F:3'-5' DNA helicase activity"/>
    <property type="evidence" value="ECO:0007669"/>
    <property type="project" value="TreeGrafter"/>
</dbReference>
<feature type="region of interest" description="Disordered" evidence="3">
    <location>
        <begin position="525"/>
        <end position="551"/>
    </location>
</feature>
<evidence type="ECO:0000259" key="5">
    <source>
        <dbReference type="PROSITE" id="PS51194"/>
    </source>
</evidence>
<keyword evidence="1" id="KW-0547">Nucleotide-binding</keyword>
<dbReference type="SMART" id="SM00490">
    <property type="entry name" value="HELICc"/>
    <property type="match status" value="1"/>
</dbReference>
<evidence type="ECO:0000313" key="6">
    <source>
        <dbReference type="EMBL" id="GEM77839.1"/>
    </source>
</evidence>
<dbReference type="Gene3D" id="3.40.50.300">
    <property type="entry name" value="P-loop containing nucleotide triphosphate hydrolases"/>
    <property type="match status" value="2"/>
</dbReference>
<gene>
    <name evidence="6" type="ORF">VSU01S_00840</name>
</gene>
<dbReference type="InterPro" id="IPR011545">
    <property type="entry name" value="DEAD/DEAH_box_helicase_dom"/>
</dbReference>
<proteinExistence type="predicted"/>
<comment type="caution">
    <text evidence="6">The sequence shown here is derived from an EMBL/GenBank/DDBJ whole genome shotgun (WGS) entry which is preliminary data.</text>
</comment>
<dbReference type="Proteomes" id="UP000321113">
    <property type="component" value="Unassembled WGS sequence"/>
</dbReference>
<dbReference type="GO" id="GO:0005524">
    <property type="term" value="F:ATP binding"/>
    <property type="evidence" value="ECO:0007669"/>
    <property type="project" value="UniProtKB-KW"/>
</dbReference>
<dbReference type="Pfam" id="PF00270">
    <property type="entry name" value="DEAD"/>
    <property type="match status" value="1"/>
</dbReference>
<dbReference type="OrthoDB" id="9815222at2"/>
<feature type="domain" description="Helicase C-terminal" evidence="5">
    <location>
        <begin position="1014"/>
        <end position="1174"/>
    </location>
</feature>
<dbReference type="PROSITE" id="PS51194">
    <property type="entry name" value="HELICASE_CTER"/>
    <property type="match status" value="1"/>
</dbReference>
<dbReference type="GO" id="GO:0036297">
    <property type="term" value="P:interstrand cross-link repair"/>
    <property type="evidence" value="ECO:0007669"/>
    <property type="project" value="TreeGrafter"/>
</dbReference>
<evidence type="ECO:0000256" key="3">
    <source>
        <dbReference type="SAM" id="MobiDB-lite"/>
    </source>
</evidence>